<keyword evidence="2" id="KW-0813">Transport</keyword>
<sequence>MRLADASRALAPRWTRRADVQLVVACALTTLLGGALQLHKLASLDAAGREFAETSTAAKVSFLLPFALAKSCANLVVGAVADARGRRRVVVAGWSVAIAAPALGMIAGARKSFGVVTMSAFFLGSAQGLTWTALVLASVDLCGKARRGFASGLNETIGYTAIAIFAEFYGSMERSGVRCAWTTQTPSAACSAANAAQTCAVADDWVKACVGECACDGYMRVPMGIELMMCLIGLLVSIFVFKETLATLAAGRRFDVAWASEIPEEDDKELRGRDCESSDGGSLQVIPAPNESLKEAMIRTTWRNKNTAVVCYAAFCANFETAVAWGLMSVWARDQLGLTGRERDFFTGCYSFMKGFTQIASGLMSDKIGRKLPMSFGLIGGAVALLVATFGAGFHGKFMSGSPDATELRAMQLAYLTLSSVALGFCTGVTYPVLAAAAVDHAPDERHYASTLGVVRFWRDLGYVMGVPIAAIADSASAELALILVSIVMATAGYGVHKTYEERLGGADPHADGYAHTPVADADREDDFNDEPITTTAIEMSPRA</sequence>
<dbReference type="AlphaFoldDB" id="A4S0C7"/>
<dbReference type="SUPFAM" id="SSF103473">
    <property type="entry name" value="MFS general substrate transporter"/>
    <property type="match status" value="1"/>
</dbReference>
<keyword evidence="4 8" id="KW-0812">Transmembrane</keyword>
<dbReference type="GO" id="GO:0005886">
    <property type="term" value="C:plasma membrane"/>
    <property type="evidence" value="ECO:0007669"/>
    <property type="project" value="UniProtKB-SubCell"/>
</dbReference>
<comment type="subcellular location">
    <subcellularLocation>
        <location evidence="1">Cell membrane</location>
        <topology evidence="1">Multi-pass membrane protein</topology>
    </subcellularLocation>
</comment>
<dbReference type="GeneID" id="5002930"/>
<feature type="transmembrane region" description="Helical" evidence="8">
    <location>
        <begin position="89"/>
        <end position="109"/>
    </location>
</feature>
<dbReference type="InterPro" id="IPR011701">
    <property type="entry name" value="MFS"/>
</dbReference>
<dbReference type="PANTHER" id="PTHR23517:SF3">
    <property type="entry name" value="INTEGRAL MEMBRANE TRANSPORT PROTEIN"/>
    <property type="match status" value="1"/>
</dbReference>
<feature type="transmembrane region" description="Helical" evidence="8">
    <location>
        <begin position="115"/>
        <end position="137"/>
    </location>
</feature>
<feature type="transmembrane region" description="Helical" evidence="8">
    <location>
        <begin position="374"/>
        <end position="394"/>
    </location>
</feature>
<feature type="transmembrane region" description="Helical" evidence="8">
    <location>
        <begin position="414"/>
        <end position="439"/>
    </location>
</feature>
<protein>
    <submittedName>
        <fullName evidence="9">MFS family transporter</fullName>
    </submittedName>
</protein>
<dbReference type="Pfam" id="PF07690">
    <property type="entry name" value="MFS_1"/>
    <property type="match status" value="2"/>
</dbReference>
<gene>
    <name evidence="9" type="ORF">OSTLU_32694</name>
</gene>
<evidence type="ECO:0000256" key="8">
    <source>
        <dbReference type="SAM" id="Phobius"/>
    </source>
</evidence>
<keyword evidence="3" id="KW-1003">Cell membrane</keyword>
<evidence type="ECO:0000256" key="4">
    <source>
        <dbReference type="ARBA" id="ARBA00022692"/>
    </source>
</evidence>
<feature type="transmembrane region" description="Helical" evidence="8">
    <location>
        <begin position="20"/>
        <end position="38"/>
    </location>
</feature>
<keyword evidence="5 8" id="KW-1133">Transmembrane helix</keyword>
<dbReference type="OMA" id="GRERDFF"/>
<dbReference type="OrthoDB" id="545962at2759"/>
<dbReference type="GO" id="GO:0022857">
    <property type="term" value="F:transmembrane transporter activity"/>
    <property type="evidence" value="ECO:0007669"/>
    <property type="project" value="InterPro"/>
</dbReference>
<evidence type="ECO:0000256" key="5">
    <source>
        <dbReference type="ARBA" id="ARBA00022989"/>
    </source>
</evidence>
<feature type="region of interest" description="Disordered" evidence="7">
    <location>
        <begin position="507"/>
        <end position="529"/>
    </location>
</feature>
<dbReference type="RefSeq" id="XP_001418950.1">
    <property type="nucleotide sequence ID" value="XM_001418913.1"/>
</dbReference>
<dbReference type="HOGENOM" id="CLU_025293_0_0_1"/>
<evidence type="ECO:0000313" key="9">
    <source>
        <dbReference type="EMBL" id="ABO97243.1"/>
    </source>
</evidence>
<dbReference type="PROSITE" id="PS00216">
    <property type="entry name" value="SUGAR_TRANSPORT_1"/>
    <property type="match status" value="1"/>
</dbReference>
<keyword evidence="10" id="KW-1185">Reference proteome</keyword>
<evidence type="ECO:0000256" key="3">
    <source>
        <dbReference type="ARBA" id="ARBA00022475"/>
    </source>
</evidence>
<accession>A4S0C7</accession>
<dbReference type="KEGG" id="olu:OSTLU_32694"/>
<dbReference type="Proteomes" id="UP000001568">
    <property type="component" value="Chromosome 7"/>
</dbReference>
<name>A4S0C7_OSTLU</name>
<evidence type="ECO:0000256" key="7">
    <source>
        <dbReference type="SAM" id="MobiDB-lite"/>
    </source>
</evidence>
<dbReference type="EMBL" id="CP000587">
    <property type="protein sequence ID" value="ABO97243.1"/>
    <property type="molecule type" value="Genomic_DNA"/>
</dbReference>
<evidence type="ECO:0000256" key="1">
    <source>
        <dbReference type="ARBA" id="ARBA00004651"/>
    </source>
</evidence>
<evidence type="ECO:0000313" key="10">
    <source>
        <dbReference type="Proteomes" id="UP000001568"/>
    </source>
</evidence>
<dbReference type="PANTHER" id="PTHR23517">
    <property type="entry name" value="RESISTANCE PROTEIN MDTM, PUTATIVE-RELATED-RELATED"/>
    <property type="match status" value="1"/>
</dbReference>
<dbReference type="InterPro" id="IPR036259">
    <property type="entry name" value="MFS_trans_sf"/>
</dbReference>
<dbReference type="eggNOG" id="ENOG502S5YA">
    <property type="taxonomic scope" value="Eukaryota"/>
</dbReference>
<reference evidence="9 10" key="1">
    <citation type="journal article" date="2007" name="Proc. Natl. Acad. Sci. U.S.A.">
        <title>The tiny eukaryote Ostreococcus provides genomic insights into the paradox of plankton speciation.</title>
        <authorList>
            <person name="Palenik B."/>
            <person name="Grimwood J."/>
            <person name="Aerts A."/>
            <person name="Rouze P."/>
            <person name="Salamov A."/>
            <person name="Putnam N."/>
            <person name="Dupont C."/>
            <person name="Jorgensen R."/>
            <person name="Derelle E."/>
            <person name="Rombauts S."/>
            <person name="Zhou K."/>
            <person name="Otillar R."/>
            <person name="Merchant S.S."/>
            <person name="Podell S."/>
            <person name="Gaasterland T."/>
            <person name="Napoli C."/>
            <person name="Gendler K."/>
            <person name="Manuell A."/>
            <person name="Tai V."/>
            <person name="Vallon O."/>
            <person name="Piganeau G."/>
            <person name="Jancek S."/>
            <person name="Heijde M."/>
            <person name="Jabbari K."/>
            <person name="Bowler C."/>
            <person name="Lohr M."/>
            <person name="Robbens S."/>
            <person name="Werner G."/>
            <person name="Dubchak I."/>
            <person name="Pazour G.J."/>
            <person name="Ren Q."/>
            <person name="Paulsen I."/>
            <person name="Delwiche C."/>
            <person name="Schmutz J."/>
            <person name="Rokhsar D."/>
            <person name="Van de Peer Y."/>
            <person name="Moreau H."/>
            <person name="Grigoriev I.V."/>
        </authorList>
    </citation>
    <scope>NUCLEOTIDE SEQUENCE [LARGE SCALE GENOMIC DNA]</scope>
    <source>
        <strain evidence="9 10">CCE9901</strain>
    </source>
</reference>
<dbReference type="Gramene" id="ABO97243">
    <property type="protein sequence ID" value="ABO97243"/>
    <property type="gene ID" value="OSTLU_32694"/>
</dbReference>
<dbReference type="InterPro" id="IPR005829">
    <property type="entry name" value="Sugar_transporter_CS"/>
</dbReference>
<dbReference type="InterPro" id="IPR050171">
    <property type="entry name" value="MFS_Transporters"/>
</dbReference>
<organism evidence="9 10">
    <name type="scientific">Ostreococcus lucimarinus (strain CCE9901)</name>
    <dbReference type="NCBI Taxonomy" id="436017"/>
    <lineage>
        <taxon>Eukaryota</taxon>
        <taxon>Viridiplantae</taxon>
        <taxon>Chlorophyta</taxon>
        <taxon>Mamiellophyceae</taxon>
        <taxon>Mamiellales</taxon>
        <taxon>Bathycoccaceae</taxon>
        <taxon>Ostreococcus</taxon>
    </lineage>
</organism>
<evidence type="ECO:0000256" key="6">
    <source>
        <dbReference type="ARBA" id="ARBA00023136"/>
    </source>
</evidence>
<evidence type="ECO:0000256" key="2">
    <source>
        <dbReference type="ARBA" id="ARBA00022448"/>
    </source>
</evidence>
<keyword evidence="6 8" id="KW-0472">Membrane</keyword>
<proteinExistence type="predicted"/>
<feature type="transmembrane region" description="Helical" evidence="8">
    <location>
        <begin position="58"/>
        <end position="77"/>
    </location>
</feature>
<dbReference type="Gene3D" id="1.20.1250.20">
    <property type="entry name" value="MFS general substrate transporter like domains"/>
    <property type="match status" value="2"/>
</dbReference>